<evidence type="ECO:0000313" key="1">
    <source>
        <dbReference type="EMBL" id="KAI5658861.1"/>
    </source>
</evidence>
<accession>A0ACC0AH92</accession>
<dbReference type="Proteomes" id="UP001060085">
    <property type="component" value="Linkage Group LG06"/>
</dbReference>
<reference evidence="2" key="1">
    <citation type="journal article" date="2023" name="Nat. Plants">
        <title>Single-cell RNA sequencing provides a high-resolution roadmap for understanding the multicellular compartmentation of specialized metabolism.</title>
        <authorList>
            <person name="Sun S."/>
            <person name="Shen X."/>
            <person name="Li Y."/>
            <person name="Li Y."/>
            <person name="Wang S."/>
            <person name="Li R."/>
            <person name="Zhang H."/>
            <person name="Shen G."/>
            <person name="Guo B."/>
            <person name="Wei J."/>
            <person name="Xu J."/>
            <person name="St-Pierre B."/>
            <person name="Chen S."/>
            <person name="Sun C."/>
        </authorList>
    </citation>
    <scope>NUCLEOTIDE SEQUENCE [LARGE SCALE GENOMIC DNA]</scope>
</reference>
<name>A0ACC0AH92_CATRO</name>
<keyword evidence="2" id="KW-1185">Reference proteome</keyword>
<dbReference type="EMBL" id="CM044706">
    <property type="protein sequence ID" value="KAI5658861.1"/>
    <property type="molecule type" value="Genomic_DNA"/>
</dbReference>
<evidence type="ECO:0000313" key="2">
    <source>
        <dbReference type="Proteomes" id="UP001060085"/>
    </source>
</evidence>
<organism evidence="1 2">
    <name type="scientific">Catharanthus roseus</name>
    <name type="common">Madagascar periwinkle</name>
    <name type="synonym">Vinca rosea</name>
    <dbReference type="NCBI Taxonomy" id="4058"/>
    <lineage>
        <taxon>Eukaryota</taxon>
        <taxon>Viridiplantae</taxon>
        <taxon>Streptophyta</taxon>
        <taxon>Embryophyta</taxon>
        <taxon>Tracheophyta</taxon>
        <taxon>Spermatophyta</taxon>
        <taxon>Magnoliopsida</taxon>
        <taxon>eudicotyledons</taxon>
        <taxon>Gunneridae</taxon>
        <taxon>Pentapetalae</taxon>
        <taxon>asterids</taxon>
        <taxon>lamiids</taxon>
        <taxon>Gentianales</taxon>
        <taxon>Apocynaceae</taxon>
        <taxon>Rauvolfioideae</taxon>
        <taxon>Vinceae</taxon>
        <taxon>Catharanthinae</taxon>
        <taxon>Catharanthus</taxon>
    </lineage>
</organism>
<protein>
    <submittedName>
        <fullName evidence="1">Uncharacterized protein</fullName>
    </submittedName>
</protein>
<proteinExistence type="predicted"/>
<comment type="caution">
    <text evidence="1">The sequence shown here is derived from an EMBL/GenBank/DDBJ whole genome shotgun (WGS) entry which is preliminary data.</text>
</comment>
<sequence length="392" mass="42964">MIYRQTQIFVAAVARVLGLLKIEHTTNQECSMNPLAVALFPPPPPTGHSDKTKDLIEKETTSMIGLGNNVVPFLSLATVLAQKDWSFTCSCSSFASRTCSLAAVSPPAEADWDQACRAKACLSDTERASESKLDAYILFVFSAPLSFFLISPIFSWKFSYGLTSPRARSLVYLGPGKAGRTKKTTKKEGKLYPMKLLGLRKGDRARPSQKGFDDSSDSSTIPTSNLLGVGASIRALLSPSYKKKTSSSGAGFARLLGDQPKSSDESLSGVSVLVHRSGGEGSRHNRHLVAPTTTTPIFRQNPRFPVVGSTLGRKRDFFQKLPMYTIKISISYLSRRKTQISFSLWSYKTKMTLIHSYRWGRGSRPIPTIPHTHLLPTPASEANALLVELLKT</sequence>
<gene>
    <name evidence="1" type="ORF">M9H77_27654</name>
</gene>